<reference evidence="1" key="1">
    <citation type="submission" date="2023-04" db="EMBL/GenBank/DDBJ databases">
        <title>A chromosome-level genome assembly of the parasitoid wasp Eretmocerus hayati.</title>
        <authorList>
            <person name="Zhong Y."/>
            <person name="Liu S."/>
            <person name="Liu Y."/>
        </authorList>
    </citation>
    <scope>NUCLEOTIDE SEQUENCE</scope>
    <source>
        <strain evidence="1">ZJU_SS_LIU_2023</strain>
    </source>
</reference>
<dbReference type="Proteomes" id="UP001239111">
    <property type="component" value="Chromosome 3"/>
</dbReference>
<proteinExistence type="predicted"/>
<organism evidence="1 2">
    <name type="scientific">Eretmocerus hayati</name>
    <dbReference type="NCBI Taxonomy" id="131215"/>
    <lineage>
        <taxon>Eukaryota</taxon>
        <taxon>Metazoa</taxon>
        <taxon>Ecdysozoa</taxon>
        <taxon>Arthropoda</taxon>
        <taxon>Hexapoda</taxon>
        <taxon>Insecta</taxon>
        <taxon>Pterygota</taxon>
        <taxon>Neoptera</taxon>
        <taxon>Endopterygota</taxon>
        <taxon>Hymenoptera</taxon>
        <taxon>Apocrita</taxon>
        <taxon>Proctotrupomorpha</taxon>
        <taxon>Chalcidoidea</taxon>
        <taxon>Aphelinidae</taxon>
        <taxon>Aphelininae</taxon>
        <taxon>Eretmocerus</taxon>
    </lineage>
</organism>
<evidence type="ECO:0000313" key="1">
    <source>
        <dbReference type="EMBL" id="KAJ8669953.1"/>
    </source>
</evidence>
<protein>
    <submittedName>
        <fullName evidence="1">Uncharacterized protein</fullName>
    </submittedName>
</protein>
<gene>
    <name evidence="1" type="ORF">QAD02_001212</name>
</gene>
<dbReference type="EMBL" id="CM056743">
    <property type="protein sequence ID" value="KAJ8669953.1"/>
    <property type="molecule type" value="Genomic_DNA"/>
</dbReference>
<keyword evidence="2" id="KW-1185">Reference proteome</keyword>
<sequence length="159" mass="17811">MMLLRAVNYFGAVAVVVLILPLLLIFTASECNAVPLQFLPEIPGYIPVYIRQGDQPLEEIHPALAEAFREQPKIDKTIPEKPQNKTEKIPDNLNKDLTDLNDISLSSQEELSKQSGARLLKNLKPNSKDSVIMKISRSLSIQKNVGRSSKEMKQMKGNK</sequence>
<evidence type="ECO:0000313" key="2">
    <source>
        <dbReference type="Proteomes" id="UP001239111"/>
    </source>
</evidence>
<name>A0ACC2NFL7_9HYME</name>
<comment type="caution">
    <text evidence="1">The sequence shown here is derived from an EMBL/GenBank/DDBJ whole genome shotgun (WGS) entry which is preliminary data.</text>
</comment>
<accession>A0ACC2NFL7</accession>